<keyword evidence="2" id="KW-1185">Reference proteome</keyword>
<gene>
    <name evidence="1" type="ORF">DERYTH_LOCUS11975</name>
</gene>
<dbReference type="Proteomes" id="UP000789405">
    <property type="component" value="Unassembled WGS sequence"/>
</dbReference>
<evidence type="ECO:0000313" key="2">
    <source>
        <dbReference type="Proteomes" id="UP000789405"/>
    </source>
</evidence>
<accession>A0A9N9EN31</accession>
<name>A0A9N9EN31_9GLOM</name>
<comment type="caution">
    <text evidence="1">The sequence shown here is derived from an EMBL/GenBank/DDBJ whole genome shotgun (WGS) entry which is preliminary data.</text>
</comment>
<dbReference type="AlphaFoldDB" id="A0A9N9EN31"/>
<reference evidence="1" key="1">
    <citation type="submission" date="2021-06" db="EMBL/GenBank/DDBJ databases">
        <authorList>
            <person name="Kallberg Y."/>
            <person name="Tangrot J."/>
            <person name="Rosling A."/>
        </authorList>
    </citation>
    <scope>NUCLEOTIDE SEQUENCE</scope>
    <source>
        <strain evidence="1">MA453B</strain>
    </source>
</reference>
<evidence type="ECO:0000313" key="1">
    <source>
        <dbReference type="EMBL" id="CAG8683896.1"/>
    </source>
</evidence>
<protein>
    <submittedName>
        <fullName evidence="1">21150_t:CDS:1</fullName>
    </submittedName>
</protein>
<sequence>MTSVKLSSDNPMSLQHLANLANLLNCLTESLAKSQNLRRFLQAS</sequence>
<dbReference type="EMBL" id="CAJVPY010007664">
    <property type="protein sequence ID" value="CAG8683896.1"/>
    <property type="molecule type" value="Genomic_DNA"/>
</dbReference>
<organism evidence="1 2">
    <name type="scientific">Dentiscutata erythropus</name>
    <dbReference type="NCBI Taxonomy" id="1348616"/>
    <lineage>
        <taxon>Eukaryota</taxon>
        <taxon>Fungi</taxon>
        <taxon>Fungi incertae sedis</taxon>
        <taxon>Mucoromycota</taxon>
        <taxon>Glomeromycotina</taxon>
        <taxon>Glomeromycetes</taxon>
        <taxon>Diversisporales</taxon>
        <taxon>Gigasporaceae</taxon>
        <taxon>Dentiscutata</taxon>
    </lineage>
</organism>
<proteinExistence type="predicted"/>